<evidence type="ECO:0000256" key="2">
    <source>
        <dbReference type="SAM" id="Phobius"/>
    </source>
</evidence>
<dbReference type="EMBL" id="JAHHHV010000076">
    <property type="protein sequence ID" value="MBW4467415.1"/>
    <property type="molecule type" value="Genomic_DNA"/>
</dbReference>
<dbReference type="GO" id="GO:0007165">
    <property type="term" value="P:signal transduction"/>
    <property type="evidence" value="ECO:0007669"/>
    <property type="project" value="InterPro"/>
</dbReference>
<feature type="coiled-coil region" evidence="1">
    <location>
        <begin position="429"/>
        <end position="456"/>
    </location>
</feature>
<dbReference type="SMART" id="SM00304">
    <property type="entry name" value="HAMP"/>
    <property type="match status" value="1"/>
</dbReference>
<dbReference type="SUPFAM" id="SSF158472">
    <property type="entry name" value="HAMP domain-like"/>
    <property type="match status" value="1"/>
</dbReference>
<dbReference type="Proteomes" id="UP000707356">
    <property type="component" value="Unassembled WGS sequence"/>
</dbReference>
<dbReference type="AlphaFoldDB" id="A0A951U697"/>
<dbReference type="GO" id="GO:0016020">
    <property type="term" value="C:membrane"/>
    <property type="evidence" value="ECO:0007669"/>
    <property type="project" value="InterPro"/>
</dbReference>
<evidence type="ECO:0000313" key="5">
    <source>
        <dbReference type="Proteomes" id="UP000707356"/>
    </source>
</evidence>
<keyword evidence="1" id="KW-0175">Coiled coil</keyword>
<feature type="domain" description="HAMP" evidence="3">
    <location>
        <begin position="375"/>
        <end position="430"/>
    </location>
</feature>
<dbReference type="Gene3D" id="3.30.450.20">
    <property type="entry name" value="PAS domain"/>
    <property type="match status" value="1"/>
</dbReference>
<keyword evidence="2" id="KW-0472">Membrane</keyword>
<reference evidence="4" key="2">
    <citation type="journal article" date="2022" name="Microbiol. Resour. Announc.">
        <title>Metagenome Sequencing to Explore Phylogenomics of Terrestrial Cyanobacteria.</title>
        <authorList>
            <person name="Ward R.D."/>
            <person name="Stajich J.E."/>
            <person name="Johansen J.R."/>
            <person name="Huntemann M."/>
            <person name="Clum A."/>
            <person name="Foster B."/>
            <person name="Foster B."/>
            <person name="Roux S."/>
            <person name="Palaniappan K."/>
            <person name="Varghese N."/>
            <person name="Mukherjee S."/>
            <person name="Reddy T.B.K."/>
            <person name="Daum C."/>
            <person name="Copeland A."/>
            <person name="Chen I.A."/>
            <person name="Ivanova N.N."/>
            <person name="Kyrpides N.C."/>
            <person name="Shapiro N."/>
            <person name="Eloe-Fadrosh E.A."/>
            <person name="Pietrasiak N."/>
        </authorList>
    </citation>
    <scope>NUCLEOTIDE SEQUENCE</scope>
    <source>
        <strain evidence="4">GSE-TBD4-15B</strain>
    </source>
</reference>
<sequence length="482" mass="54390">MKLPQFCKTPNLKITLVSAILATIGATVAIVYLPWAMISKRNIDTIIAQVNQEISLATSQEVERLFASAQSAQQLIQSSFTQDFIDLSNRQAQEAFFLSALEANPNFTWIQLGYADGDFIGAQRTTQGLLRFHSREWNAKTKTTLSTIRSYQLEGKQLRLIDQKSETMNPAFYAPQRPWYQSAIQAKGQTAWTVYVYRSTNAPGMDTTIMLEKQEKTVGVIGVGIELTQLSDYMRKLQSKQPGEAFILNGKAELIASSDAQEVRAEPAYSSQLQLKQLSAAQNPLLQYAHQTLQTQQMSVGKLESQQRFVYTNPQTNARYFVSFSPVGHLDWVVGTVIPEANYLGEINRNKQILLIVIGPFILLTAGLSILAVDRVIARPILKVAHAAADIETERFEQESLFSVAQRTDELGQLARVFQTMARQIYMREQTLKQQVQELRIEINETKRQKQVKEIVESDFFQDLASRAQTLRSRNAKPNQAE</sequence>
<protein>
    <submittedName>
        <fullName evidence="4">HAMP domain-containing protein</fullName>
    </submittedName>
</protein>
<dbReference type="InterPro" id="IPR003660">
    <property type="entry name" value="HAMP_dom"/>
</dbReference>
<feature type="transmembrane region" description="Helical" evidence="2">
    <location>
        <begin position="12"/>
        <end position="35"/>
    </location>
</feature>
<evidence type="ECO:0000259" key="3">
    <source>
        <dbReference type="PROSITE" id="PS50885"/>
    </source>
</evidence>
<dbReference type="CDD" id="cd06225">
    <property type="entry name" value="HAMP"/>
    <property type="match status" value="1"/>
</dbReference>
<keyword evidence="2" id="KW-1133">Transmembrane helix</keyword>
<evidence type="ECO:0000313" key="4">
    <source>
        <dbReference type="EMBL" id="MBW4467415.1"/>
    </source>
</evidence>
<organism evidence="4 5">
    <name type="scientific">Pegethrix bostrychoides GSE-TBD4-15B</name>
    <dbReference type="NCBI Taxonomy" id="2839662"/>
    <lineage>
        <taxon>Bacteria</taxon>
        <taxon>Bacillati</taxon>
        <taxon>Cyanobacteriota</taxon>
        <taxon>Cyanophyceae</taxon>
        <taxon>Oculatellales</taxon>
        <taxon>Oculatellaceae</taxon>
        <taxon>Pegethrix</taxon>
    </lineage>
</organism>
<gene>
    <name evidence="4" type="ORF">KME07_18470</name>
</gene>
<proteinExistence type="predicted"/>
<dbReference type="PROSITE" id="PS50885">
    <property type="entry name" value="HAMP"/>
    <property type="match status" value="1"/>
</dbReference>
<name>A0A951U697_9CYAN</name>
<keyword evidence="2" id="KW-0812">Transmembrane</keyword>
<feature type="transmembrane region" description="Helical" evidence="2">
    <location>
        <begin position="353"/>
        <end position="373"/>
    </location>
</feature>
<evidence type="ECO:0000256" key="1">
    <source>
        <dbReference type="SAM" id="Coils"/>
    </source>
</evidence>
<dbReference type="Gene3D" id="1.10.8.500">
    <property type="entry name" value="HAMP domain in histidine kinase"/>
    <property type="match status" value="1"/>
</dbReference>
<comment type="caution">
    <text evidence="4">The sequence shown here is derived from an EMBL/GenBank/DDBJ whole genome shotgun (WGS) entry which is preliminary data.</text>
</comment>
<reference evidence="4" key="1">
    <citation type="submission" date="2021-05" db="EMBL/GenBank/DDBJ databases">
        <authorList>
            <person name="Pietrasiak N."/>
            <person name="Ward R."/>
            <person name="Stajich J.E."/>
            <person name="Kurbessoian T."/>
        </authorList>
    </citation>
    <scope>NUCLEOTIDE SEQUENCE</scope>
    <source>
        <strain evidence="4">GSE-TBD4-15B</strain>
    </source>
</reference>
<dbReference type="Pfam" id="PF00672">
    <property type="entry name" value="HAMP"/>
    <property type="match status" value="1"/>
</dbReference>
<accession>A0A951U697</accession>